<dbReference type="Gene3D" id="3.40.50.1820">
    <property type="entry name" value="alpha/beta hydrolase"/>
    <property type="match status" value="1"/>
</dbReference>
<evidence type="ECO:0000313" key="2">
    <source>
        <dbReference type="EMBL" id="OCX17275.1"/>
    </source>
</evidence>
<protein>
    <submittedName>
        <fullName evidence="2">Alpha/beta hydrolase</fullName>
    </submittedName>
</protein>
<feature type="domain" description="AB hydrolase-1" evidence="1">
    <location>
        <begin position="9"/>
        <end position="206"/>
    </location>
</feature>
<dbReference type="Proteomes" id="UP000095143">
    <property type="component" value="Unassembled WGS sequence"/>
</dbReference>
<evidence type="ECO:0000313" key="3">
    <source>
        <dbReference type="Proteomes" id="UP000095143"/>
    </source>
</evidence>
<dbReference type="OrthoDB" id="2004167at2"/>
<dbReference type="InterPro" id="IPR029058">
    <property type="entry name" value="AB_hydrolase_fold"/>
</dbReference>
<dbReference type="AlphaFoldDB" id="A0A1C2DRL6"/>
<dbReference type="GO" id="GO:0016787">
    <property type="term" value="F:hydrolase activity"/>
    <property type="evidence" value="ECO:0007669"/>
    <property type="project" value="UniProtKB-KW"/>
</dbReference>
<sequence>MYKEVTTKYPILLVHGLFGFDRIGKVEMFHAIPQALEKAGCRVHVPALSGVHDNEIRGEQLIDQIERFLRRTGYLKVNLIGHSQGALTSRYAAAMRPDIVASVTSVSGPNHGSEVADRVRRALTPGQMPEAVASRLTAGFAHFLALLSGNSDLPQDPVQALDALTTEGVAAFNRRYSQGLPATWGGEGAERVNGVHYYSWSGCIDGSLFSEGRNALDPLHLALRSYALLFEKEAASNDGLVGRFSSHLGKVIRSDYPMDHVDSINQSAGLVRKQVDPVKLYVDHAALLFRKGL</sequence>
<organism evidence="2 3">
    <name type="scientific">Pseudomonas graminis</name>
    <dbReference type="NCBI Taxonomy" id="158627"/>
    <lineage>
        <taxon>Bacteria</taxon>
        <taxon>Pseudomonadati</taxon>
        <taxon>Pseudomonadota</taxon>
        <taxon>Gammaproteobacteria</taxon>
        <taxon>Pseudomonadales</taxon>
        <taxon>Pseudomonadaceae</taxon>
        <taxon>Pseudomonas</taxon>
    </lineage>
</organism>
<accession>A0A1C2DRL6</accession>
<dbReference type="InterPro" id="IPR000073">
    <property type="entry name" value="AB_hydrolase_1"/>
</dbReference>
<name>A0A1C2DRL6_9PSED</name>
<proteinExistence type="predicted"/>
<evidence type="ECO:0000259" key="1">
    <source>
        <dbReference type="Pfam" id="PF00561"/>
    </source>
</evidence>
<dbReference type="Pfam" id="PF00561">
    <property type="entry name" value="Abhydrolase_1"/>
    <property type="match status" value="1"/>
</dbReference>
<dbReference type="RefSeq" id="WP_065990444.1">
    <property type="nucleotide sequence ID" value="NZ_MDEN01000065.1"/>
</dbReference>
<keyword evidence="2" id="KW-0378">Hydrolase</keyword>
<dbReference type="EMBL" id="MDEN01000065">
    <property type="protein sequence ID" value="OCX17275.1"/>
    <property type="molecule type" value="Genomic_DNA"/>
</dbReference>
<dbReference type="SUPFAM" id="SSF53474">
    <property type="entry name" value="alpha/beta-Hydrolases"/>
    <property type="match status" value="1"/>
</dbReference>
<comment type="caution">
    <text evidence="2">The sequence shown here is derived from an EMBL/GenBank/DDBJ whole genome shotgun (WGS) entry which is preliminary data.</text>
</comment>
<gene>
    <name evidence="2" type="ORF">BBI10_17270</name>
</gene>
<reference evidence="2 3" key="1">
    <citation type="submission" date="2016-08" db="EMBL/GenBank/DDBJ databases">
        <title>Whole genome sequence of Pseudomonas graminis strain UASWS1507, a potential biological control agent for agriculture.</title>
        <authorList>
            <person name="Crovadore J."/>
            <person name="Calmin G."/>
            <person name="Chablais R."/>
            <person name="Cochard B."/>
            <person name="Lefort F."/>
        </authorList>
    </citation>
    <scope>NUCLEOTIDE SEQUENCE [LARGE SCALE GENOMIC DNA]</scope>
    <source>
        <strain evidence="2 3">UASWS1507</strain>
    </source>
</reference>